<dbReference type="InterPro" id="IPR025164">
    <property type="entry name" value="Toastrack_DUF4097"/>
</dbReference>
<proteinExistence type="predicted"/>
<accession>A0A2U3AN27</accession>
<dbReference type="AlphaFoldDB" id="A0A2U3AN27"/>
<dbReference type="RefSeq" id="WP_109305348.1">
    <property type="nucleotide sequence ID" value="NZ_BJUF01000024.1"/>
</dbReference>
<keyword evidence="3" id="KW-1185">Reference proteome</keyword>
<dbReference type="EMBL" id="QFVR01000005">
    <property type="protein sequence ID" value="PWI25927.1"/>
    <property type="molecule type" value="Genomic_DNA"/>
</dbReference>
<organism evidence="2 3">
    <name type="scientific">Kurthia sibirica</name>
    <dbReference type="NCBI Taxonomy" id="202750"/>
    <lineage>
        <taxon>Bacteria</taxon>
        <taxon>Bacillati</taxon>
        <taxon>Bacillota</taxon>
        <taxon>Bacilli</taxon>
        <taxon>Bacillales</taxon>
        <taxon>Caryophanaceae</taxon>
        <taxon>Kurthia</taxon>
    </lineage>
</organism>
<evidence type="ECO:0000259" key="1">
    <source>
        <dbReference type="Pfam" id="PF13349"/>
    </source>
</evidence>
<dbReference type="Pfam" id="PF13349">
    <property type="entry name" value="DUF4097"/>
    <property type="match status" value="1"/>
</dbReference>
<protein>
    <recommendedName>
        <fullName evidence="1">DUF4097 domain-containing protein</fullName>
    </recommendedName>
</protein>
<evidence type="ECO:0000313" key="2">
    <source>
        <dbReference type="EMBL" id="PWI25927.1"/>
    </source>
</evidence>
<evidence type="ECO:0000313" key="3">
    <source>
        <dbReference type="Proteomes" id="UP000245938"/>
    </source>
</evidence>
<dbReference type="Proteomes" id="UP000245938">
    <property type="component" value="Unassembled WGS sequence"/>
</dbReference>
<reference evidence="2 3" key="1">
    <citation type="submission" date="2018-05" db="EMBL/GenBank/DDBJ databases">
        <title>Kurthia sibirica genome sequence.</title>
        <authorList>
            <person name="Maclea K.S."/>
            <person name="Goen A.E."/>
        </authorList>
    </citation>
    <scope>NUCLEOTIDE SEQUENCE [LARGE SCALE GENOMIC DNA]</scope>
    <source>
        <strain evidence="2 3">ATCC 49154</strain>
    </source>
</reference>
<sequence>MKRVITLFISILVLLAIIAYVSLNIMNKKDVYLTQDIDVSTMSQLAIVSKSLDVEIQPTDNEQLTIRIVGKAKKSYVENLKIDAKTQGDLLALSYKMGDEKWPFTSGISNASLKLQILIPSKDWAKIIVEASSGNINAEALESTEINFKSTSGNIKMTNTTADQLTLESTSGLQDIDNTAADALHLTSTSGTIEGDHLNAQQFTANSTSGDKIINNITANAIDINSTSGSNSLHISDGEKAQFMSTSGDTVVQTEELLSDISAESTSGDFELHVNRKIDNLRIHSSQTSGDQQFDIKGLNSKQSTNSIGAATNKLNVKTTSGDFILSEI</sequence>
<dbReference type="OrthoDB" id="2653282at2"/>
<name>A0A2U3AN27_9BACL</name>
<gene>
    <name evidence="2" type="ORF">DEX24_05185</name>
</gene>
<feature type="domain" description="DUF4097" evidence="1">
    <location>
        <begin position="43"/>
        <end position="211"/>
    </location>
</feature>
<comment type="caution">
    <text evidence="2">The sequence shown here is derived from an EMBL/GenBank/DDBJ whole genome shotgun (WGS) entry which is preliminary data.</text>
</comment>